<gene>
    <name evidence="1" type="ORF">TUEID40_00615</name>
</gene>
<dbReference type="EMBL" id="LR700248">
    <property type="protein sequence ID" value="VVH79468.1"/>
    <property type="molecule type" value="Genomic_DNA"/>
</dbReference>
<reference evidence="1" key="1">
    <citation type="submission" date="2019-09" db="EMBL/GenBank/DDBJ databases">
        <authorList>
            <person name="Gross C."/>
            <person name="Bohn E."/>
        </authorList>
    </citation>
    <scope>NUCLEOTIDE SEQUENCE</scope>
    <source>
        <strain evidence="1">ID40</strain>
    </source>
</reference>
<name>A0A5E5QVK2_PSEAI</name>
<sequence length="83" mass="9220">MWFDDSDPEALRKSFAGADVQALVNLQHLQNGPARRAEFLALDVPVLQTLGYRDGNEADWLAAASGWRRVPRRPSSACRKPGE</sequence>
<dbReference type="AlphaFoldDB" id="A0A5E5QVK2"/>
<accession>A0A5E5QVK2</accession>
<organism evidence="1">
    <name type="scientific">Pseudomonas aeruginosa</name>
    <dbReference type="NCBI Taxonomy" id="287"/>
    <lineage>
        <taxon>Bacteria</taxon>
        <taxon>Pseudomonadati</taxon>
        <taxon>Pseudomonadota</taxon>
        <taxon>Gammaproteobacteria</taxon>
        <taxon>Pseudomonadales</taxon>
        <taxon>Pseudomonadaceae</taxon>
        <taxon>Pseudomonas</taxon>
    </lineage>
</organism>
<proteinExistence type="predicted"/>
<protein>
    <submittedName>
        <fullName evidence="1">Cobaltochelatase subunit CobN</fullName>
    </submittedName>
</protein>
<evidence type="ECO:0000313" key="1">
    <source>
        <dbReference type="EMBL" id="VVH79468.1"/>
    </source>
</evidence>